<evidence type="ECO:0000313" key="14">
    <source>
        <dbReference type="Proteomes" id="UP001165065"/>
    </source>
</evidence>
<keyword evidence="4" id="KW-0645">Protease</keyword>
<dbReference type="GO" id="GO:0005886">
    <property type="term" value="C:plasma membrane"/>
    <property type="evidence" value="ECO:0007669"/>
    <property type="project" value="UniProtKB-SubCell"/>
</dbReference>
<keyword evidence="5" id="KW-0812">Transmembrane</keyword>
<dbReference type="Proteomes" id="UP001165065">
    <property type="component" value="Unassembled WGS sequence"/>
</dbReference>
<keyword evidence="3" id="KW-1003">Cell membrane</keyword>
<keyword evidence="14" id="KW-1185">Reference proteome</keyword>
<comment type="subcellular location">
    <subcellularLocation>
        <location evidence="1">Cell membrane</location>
    </subcellularLocation>
</comment>
<dbReference type="AlphaFoldDB" id="A0A9W7L3Q2"/>
<feature type="domain" description="Peptidase S49 N-terminal proteobacteria" evidence="12">
    <location>
        <begin position="336"/>
        <end position="418"/>
    </location>
</feature>
<dbReference type="CDD" id="cd07023">
    <property type="entry name" value="S49_Sppa_N_C"/>
    <property type="match status" value="1"/>
</dbReference>
<name>A0A9W7L3Q2_9STRA</name>
<dbReference type="InterPro" id="IPR002142">
    <property type="entry name" value="Peptidase_S49"/>
</dbReference>
<evidence type="ECO:0000256" key="10">
    <source>
        <dbReference type="SAM" id="MobiDB-lite"/>
    </source>
</evidence>
<evidence type="ECO:0000256" key="2">
    <source>
        <dbReference type="ARBA" id="ARBA00008683"/>
    </source>
</evidence>
<dbReference type="NCBIfam" id="NF008745">
    <property type="entry name" value="PRK11778.1"/>
    <property type="match status" value="1"/>
</dbReference>
<evidence type="ECO:0000256" key="6">
    <source>
        <dbReference type="ARBA" id="ARBA00022801"/>
    </source>
</evidence>
<dbReference type="EMBL" id="BRYA01000625">
    <property type="protein sequence ID" value="GMI26194.1"/>
    <property type="molecule type" value="Genomic_DNA"/>
</dbReference>
<dbReference type="PANTHER" id="PTHR42987:SF4">
    <property type="entry name" value="PROTEASE SOHB-RELATED"/>
    <property type="match status" value="1"/>
</dbReference>
<keyword evidence="6" id="KW-0378">Hydrolase</keyword>
<evidence type="ECO:0000256" key="3">
    <source>
        <dbReference type="ARBA" id="ARBA00022475"/>
    </source>
</evidence>
<evidence type="ECO:0000313" key="13">
    <source>
        <dbReference type="EMBL" id="GMI26194.1"/>
    </source>
</evidence>
<accession>A0A9W7L3Q2</accession>
<keyword evidence="9" id="KW-0472">Membrane</keyword>
<dbReference type="InterPro" id="IPR047272">
    <property type="entry name" value="S49_SppA_C"/>
</dbReference>
<dbReference type="GO" id="GO:0006508">
    <property type="term" value="P:proteolysis"/>
    <property type="evidence" value="ECO:0007669"/>
    <property type="project" value="UniProtKB-KW"/>
</dbReference>
<dbReference type="SUPFAM" id="SSF52096">
    <property type="entry name" value="ClpP/crotonase"/>
    <property type="match status" value="1"/>
</dbReference>
<dbReference type="GO" id="GO:0004252">
    <property type="term" value="F:serine-type endopeptidase activity"/>
    <property type="evidence" value="ECO:0007669"/>
    <property type="project" value="InterPro"/>
</dbReference>
<evidence type="ECO:0008006" key="15">
    <source>
        <dbReference type="Google" id="ProtNLM"/>
    </source>
</evidence>
<dbReference type="Gene3D" id="3.90.226.10">
    <property type="entry name" value="2-enoyl-CoA Hydratase, Chain A, domain 1"/>
    <property type="match status" value="1"/>
</dbReference>
<organism evidence="13 14">
    <name type="scientific">Triparma columacea</name>
    <dbReference type="NCBI Taxonomy" id="722753"/>
    <lineage>
        <taxon>Eukaryota</taxon>
        <taxon>Sar</taxon>
        <taxon>Stramenopiles</taxon>
        <taxon>Ochrophyta</taxon>
        <taxon>Bolidophyceae</taxon>
        <taxon>Parmales</taxon>
        <taxon>Triparmaceae</taxon>
        <taxon>Triparma</taxon>
    </lineage>
</organism>
<evidence type="ECO:0000256" key="8">
    <source>
        <dbReference type="ARBA" id="ARBA00022989"/>
    </source>
</evidence>
<comment type="caution">
    <text evidence="13">The sequence shown here is derived from an EMBL/GenBank/DDBJ whole genome shotgun (WGS) entry which is preliminary data.</text>
</comment>
<feature type="region of interest" description="Disordered" evidence="10">
    <location>
        <begin position="63"/>
        <end position="98"/>
    </location>
</feature>
<proteinExistence type="inferred from homology"/>
<dbReference type="Pfam" id="PF01343">
    <property type="entry name" value="Peptidase_S49"/>
    <property type="match status" value="1"/>
</dbReference>
<keyword evidence="8" id="KW-1133">Transmembrane helix</keyword>
<keyword evidence="7" id="KW-0720">Serine protease</keyword>
<dbReference type="PANTHER" id="PTHR42987">
    <property type="entry name" value="PEPTIDASE S49"/>
    <property type="match status" value="1"/>
</dbReference>
<comment type="similarity">
    <text evidence="2">Belongs to the peptidase S49 family.</text>
</comment>
<feature type="region of interest" description="Disordered" evidence="10">
    <location>
        <begin position="230"/>
        <end position="251"/>
    </location>
</feature>
<evidence type="ECO:0000256" key="7">
    <source>
        <dbReference type="ARBA" id="ARBA00022825"/>
    </source>
</evidence>
<evidence type="ECO:0000256" key="1">
    <source>
        <dbReference type="ARBA" id="ARBA00004236"/>
    </source>
</evidence>
<dbReference type="Pfam" id="PF08496">
    <property type="entry name" value="Peptidase_S49_N"/>
    <property type="match status" value="1"/>
</dbReference>
<protein>
    <recommendedName>
        <fullName evidence="15">Peptidase S49 domain-containing protein</fullName>
    </recommendedName>
</protein>
<dbReference type="InterPro" id="IPR013703">
    <property type="entry name" value="Peptidase_S49_N_proteobac"/>
</dbReference>
<feature type="domain" description="Peptidase S49" evidence="11">
    <location>
        <begin position="422"/>
        <end position="561"/>
    </location>
</feature>
<evidence type="ECO:0000256" key="9">
    <source>
        <dbReference type="ARBA" id="ARBA00023136"/>
    </source>
</evidence>
<sequence length="640" mass="69767">MNPDLDETTRLKALPSLPPIPLTLTPVQTDLLTYLVKSLIDTLVPTLSLLLLISFTARVAKSSKSSSRSSPSSPPSSTFDSYSRYFDDSPPPRQSPLRRILSLSSSPKSSEDPSLPPYEYLRVTKLNEKYSSYSYTLTATTESTPKARIDYRRKGVAEIIKENVGNYGHDEVGGGGAFITADVGEDLIEAESELLESGKLIRDEIRTLRKSLGMMIGDEVEEWIGEYDVGGDSHETKGGEKAKEVNKDDKKGSLTSFKSNPMLKMIKASREDKIIDKLGSLEASLARLENDFIRSVANTVAHSIAAGKVVGAREAAAARGMAKELRRRGKEEGYGSILDDLEERPIAKMLKGKGEVKAGKGRLFVLNFPGDTTASQVSNLREEISAVTLSCRPGDEVLVVLQSGGGTVTGYGLAAGQLERLKSAGCRLTVAVEQVAASGGYMMACTGDKIVASPFAVLGSIGVISDQPNVYERLKREGIEFSTVTAGKFKRTLTPTKKPTKEDFEKSKEDVEDILVLFKNYVARNRPTLDIDKVATGETWFGKDALEMGLCDELKTKDDVIIEYVRGGWECYEIEYDESLGGGGGGGGLPFGGIKEGGRIRKFITGMVKDAMTEELGMGRGEEIERRYMMKDDVGERIRF</sequence>
<evidence type="ECO:0000256" key="4">
    <source>
        <dbReference type="ARBA" id="ARBA00022670"/>
    </source>
</evidence>
<feature type="compositionally biased region" description="Basic and acidic residues" evidence="10">
    <location>
        <begin position="231"/>
        <end position="251"/>
    </location>
</feature>
<dbReference type="Gene3D" id="6.20.330.10">
    <property type="match status" value="1"/>
</dbReference>
<dbReference type="OrthoDB" id="45421at2759"/>
<gene>
    <name evidence="13" type="ORF">TrCOL_g3034</name>
</gene>
<evidence type="ECO:0000259" key="12">
    <source>
        <dbReference type="Pfam" id="PF08496"/>
    </source>
</evidence>
<feature type="compositionally biased region" description="Low complexity" evidence="10">
    <location>
        <begin position="63"/>
        <end position="83"/>
    </location>
</feature>
<dbReference type="InterPro" id="IPR029045">
    <property type="entry name" value="ClpP/crotonase-like_dom_sf"/>
</dbReference>
<reference evidence="14" key="1">
    <citation type="journal article" date="2023" name="Commun. Biol.">
        <title>Genome analysis of Parmales, the sister group of diatoms, reveals the evolutionary specialization of diatoms from phago-mixotrophs to photoautotrophs.</title>
        <authorList>
            <person name="Ban H."/>
            <person name="Sato S."/>
            <person name="Yoshikawa S."/>
            <person name="Yamada K."/>
            <person name="Nakamura Y."/>
            <person name="Ichinomiya M."/>
            <person name="Sato N."/>
            <person name="Blanc-Mathieu R."/>
            <person name="Endo H."/>
            <person name="Kuwata A."/>
            <person name="Ogata H."/>
        </authorList>
    </citation>
    <scope>NUCLEOTIDE SEQUENCE [LARGE SCALE GENOMIC DNA]</scope>
</reference>
<evidence type="ECO:0000259" key="11">
    <source>
        <dbReference type="Pfam" id="PF01343"/>
    </source>
</evidence>
<evidence type="ECO:0000256" key="5">
    <source>
        <dbReference type="ARBA" id="ARBA00022692"/>
    </source>
</evidence>